<evidence type="ECO:0000256" key="10">
    <source>
        <dbReference type="PIRSR" id="PIRSR004532-2"/>
    </source>
</evidence>
<evidence type="ECO:0000313" key="12">
    <source>
        <dbReference type="Proteomes" id="UP000243406"/>
    </source>
</evidence>
<dbReference type="Proteomes" id="UP000243406">
    <property type="component" value="Unassembled WGS sequence"/>
</dbReference>
<dbReference type="OrthoDB" id="9779353at2"/>
<dbReference type="PIRSF" id="PIRSF004532">
    <property type="entry name" value="GlpX"/>
    <property type="match status" value="1"/>
</dbReference>
<sequence length="331" mass="35579">MSRNLALELVRVTETAALASARYMGRGDKNGADGAAVEGMRLAFESIDIDGEVVIGEGELDEAPMLYIGEKLGTGNGRKTDIAVDPLEGTSLIAKGLPNAIAVLAMSEKGCLLKAPDTYMKKIVVGPEAKGCIDIDDTVTNNITRVSKALNKRISEITLIVQDRDRHKDIIDEARAIGARIKLFSDGDVASAMATCFEETGIDIFMGIGGAPEGVITAAAVKCMGGDMQAKLNPLSEEEISRCHEMGFTDEKLSKVLYLDDLAKGEDVFFAATGITSGDLLKGVVYLKNDKAKTHSIVMRSKTGTIRFVEAIHKLDKNSIMVDLMDKYKNI</sequence>
<dbReference type="PANTHER" id="PTHR30447">
    <property type="entry name" value="FRUCTOSE-1,6-BISPHOSPHATASE CLASS 2"/>
    <property type="match status" value="1"/>
</dbReference>
<keyword evidence="3 9" id="KW-0479">Metal-binding</keyword>
<evidence type="ECO:0000313" key="11">
    <source>
        <dbReference type="EMBL" id="SKB31629.1"/>
    </source>
</evidence>
<dbReference type="Gene3D" id="3.40.190.90">
    <property type="match status" value="1"/>
</dbReference>
<dbReference type="GO" id="GO:0046872">
    <property type="term" value="F:metal ion binding"/>
    <property type="evidence" value="ECO:0007669"/>
    <property type="project" value="UniProtKB-KW"/>
</dbReference>
<dbReference type="SUPFAM" id="SSF56655">
    <property type="entry name" value="Carbohydrate phosphatase"/>
    <property type="match status" value="1"/>
</dbReference>
<evidence type="ECO:0000256" key="4">
    <source>
        <dbReference type="ARBA" id="ARBA00022801"/>
    </source>
</evidence>
<dbReference type="AlphaFoldDB" id="A0A1T5A9V3"/>
<comment type="pathway">
    <text evidence="7">Carbohydrate biosynthesis.</text>
</comment>
<dbReference type="FunFam" id="3.40.190.90:FF:000001">
    <property type="entry name" value="Fructose-1,6-bisphosphatase"/>
    <property type="match status" value="1"/>
</dbReference>
<feature type="binding site" evidence="9">
    <location>
        <position position="85"/>
    </location>
    <ligand>
        <name>Mn(2+)</name>
        <dbReference type="ChEBI" id="CHEBI:29035"/>
        <label>2</label>
    </ligand>
</feature>
<organism evidence="11 12">
    <name type="scientific">Acetoanaerobium noterae</name>
    <dbReference type="NCBI Taxonomy" id="745369"/>
    <lineage>
        <taxon>Bacteria</taxon>
        <taxon>Bacillati</taxon>
        <taxon>Bacillota</taxon>
        <taxon>Clostridia</taxon>
        <taxon>Peptostreptococcales</taxon>
        <taxon>Filifactoraceae</taxon>
        <taxon>Acetoanaerobium</taxon>
    </lineage>
</organism>
<feature type="binding site" evidence="10">
    <location>
        <begin position="164"/>
        <end position="166"/>
    </location>
    <ligand>
        <name>substrate</name>
    </ligand>
</feature>
<feature type="binding site" evidence="10">
    <location>
        <position position="210"/>
    </location>
    <ligand>
        <name>substrate</name>
    </ligand>
</feature>
<dbReference type="EMBL" id="FUYN01000001">
    <property type="protein sequence ID" value="SKB31629.1"/>
    <property type="molecule type" value="Genomic_DNA"/>
</dbReference>
<dbReference type="GO" id="GO:0042132">
    <property type="term" value="F:fructose 1,6-bisphosphate 1-phosphatase activity"/>
    <property type="evidence" value="ECO:0007669"/>
    <property type="project" value="UniProtKB-EC"/>
</dbReference>
<evidence type="ECO:0000256" key="7">
    <source>
        <dbReference type="ARBA" id="ARBA00024331"/>
    </source>
</evidence>
<feature type="binding site" evidence="9">
    <location>
        <position position="33"/>
    </location>
    <ligand>
        <name>Mn(2+)</name>
        <dbReference type="ChEBI" id="CHEBI:29035"/>
        <label>1</label>
    </ligand>
</feature>
<gene>
    <name evidence="11" type="ORF">SAMN02745120_0902</name>
</gene>
<feature type="binding site" evidence="9">
    <location>
        <position position="88"/>
    </location>
    <ligand>
        <name>Mn(2+)</name>
        <dbReference type="ChEBI" id="CHEBI:29035"/>
        <label>2</label>
    </ligand>
</feature>
<dbReference type="RefSeq" id="WP_079588831.1">
    <property type="nucleotide sequence ID" value="NZ_CP154629.1"/>
</dbReference>
<evidence type="ECO:0000256" key="3">
    <source>
        <dbReference type="ARBA" id="ARBA00022723"/>
    </source>
</evidence>
<dbReference type="CDD" id="cd01516">
    <property type="entry name" value="FBPase_glpX"/>
    <property type="match status" value="1"/>
</dbReference>
<dbReference type="NCBIfam" id="TIGR00330">
    <property type="entry name" value="glpX"/>
    <property type="match status" value="1"/>
</dbReference>
<evidence type="ECO:0000256" key="8">
    <source>
        <dbReference type="PIRNR" id="PIRNR004532"/>
    </source>
</evidence>
<comment type="similarity">
    <text evidence="2 8">Belongs to the FBPase class 2 family.</text>
</comment>
<feature type="binding site" evidence="10">
    <location>
        <position position="119"/>
    </location>
    <ligand>
        <name>substrate</name>
    </ligand>
</feature>
<name>A0A1T5A9V3_9FIRM</name>
<dbReference type="Gene3D" id="3.30.540.10">
    <property type="entry name" value="Fructose-1,6-Bisphosphatase, subunit A, domain 1"/>
    <property type="match status" value="1"/>
</dbReference>
<evidence type="ECO:0000256" key="6">
    <source>
        <dbReference type="ARBA" id="ARBA00023277"/>
    </source>
</evidence>
<proteinExistence type="inferred from homology"/>
<feature type="binding site" evidence="9">
    <location>
        <position position="57"/>
    </location>
    <ligand>
        <name>Mn(2+)</name>
        <dbReference type="ChEBI" id="CHEBI:29035"/>
        <label>1</label>
    </ligand>
</feature>
<evidence type="ECO:0000256" key="5">
    <source>
        <dbReference type="ARBA" id="ARBA00023211"/>
    </source>
</evidence>
<accession>A0A1T5A9V3</accession>
<keyword evidence="4" id="KW-0378">Hydrolase</keyword>
<comment type="catalytic activity">
    <reaction evidence="1">
        <text>beta-D-fructose 1,6-bisphosphate + H2O = beta-D-fructose 6-phosphate + phosphate</text>
        <dbReference type="Rhea" id="RHEA:11064"/>
        <dbReference type="ChEBI" id="CHEBI:15377"/>
        <dbReference type="ChEBI" id="CHEBI:32966"/>
        <dbReference type="ChEBI" id="CHEBI:43474"/>
        <dbReference type="ChEBI" id="CHEBI:57634"/>
        <dbReference type="EC" id="3.1.3.11"/>
    </reaction>
</comment>
<dbReference type="PANTHER" id="PTHR30447:SF0">
    <property type="entry name" value="FRUCTOSE-1,6-BISPHOSPHATASE 1 CLASS 2-RELATED"/>
    <property type="match status" value="1"/>
</dbReference>
<dbReference type="InterPro" id="IPR004464">
    <property type="entry name" value="FBPase_class-2/SBPase"/>
</dbReference>
<protein>
    <recommendedName>
        <fullName evidence="8">Fructose-1,6-bisphosphatase</fullName>
    </recommendedName>
</protein>
<feature type="binding site" evidence="9">
    <location>
        <position position="213"/>
    </location>
    <ligand>
        <name>Mn(2+)</name>
        <dbReference type="ChEBI" id="CHEBI:29035"/>
        <label>2</label>
    </ligand>
</feature>
<evidence type="ECO:0000256" key="9">
    <source>
        <dbReference type="PIRSR" id="PIRSR004532-1"/>
    </source>
</evidence>
<dbReference type="GO" id="GO:0005829">
    <property type="term" value="C:cytosol"/>
    <property type="evidence" value="ECO:0007669"/>
    <property type="project" value="TreeGrafter"/>
</dbReference>
<dbReference type="GO" id="GO:0006071">
    <property type="term" value="P:glycerol metabolic process"/>
    <property type="evidence" value="ECO:0007669"/>
    <property type="project" value="InterPro"/>
</dbReference>
<keyword evidence="5 9" id="KW-0464">Manganese</keyword>
<reference evidence="12" key="1">
    <citation type="submission" date="2017-02" db="EMBL/GenBank/DDBJ databases">
        <authorList>
            <person name="Varghese N."/>
            <person name="Submissions S."/>
        </authorList>
    </citation>
    <scope>NUCLEOTIDE SEQUENCE [LARGE SCALE GENOMIC DNA]</scope>
    <source>
        <strain evidence="12">ATCC 35199</strain>
    </source>
</reference>
<dbReference type="GO" id="GO:0006094">
    <property type="term" value="P:gluconeogenesis"/>
    <property type="evidence" value="ECO:0007669"/>
    <property type="project" value="InterPro"/>
</dbReference>
<feature type="binding site" evidence="10">
    <location>
        <begin position="186"/>
        <end position="188"/>
    </location>
    <ligand>
        <name>substrate</name>
    </ligand>
</feature>
<dbReference type="GO" id="GO:0030388">
    <property type="term" value="P:fructose 1,6-bisphosphate metabolic process"/>
    <property type="evidence" value="ECO:0007669"/>
    <property type="project" value="TreeGrafter"/>
</dbReference>
<dbReference type="Pfam" id="PF03320">
    <property type="entry name" value="FBPase_glpX"/>
    <property type="match status" value="1"/>
</dbReference>
<keyword evidence="6 8" id="KW-0119">Carbohydrate metabolism</keyword>
<comment type="cofactor">
    <cofactor evidence="9">
        <name>Mn(2+)</name>
        <dbReference type="ChEBI" id="CHEBI:29035"/>
    </cofactor>
</comment>
<evidence type="ECO:0000256" key="2">
    <source>
        <dbReference type="ARBA" id="ARBA00008989"/>
    </source>
</evidence>
<evidence type="ECO:0000256" key="1">
    <source>
        <dbReference type="ARBA" id="ARBA00001273"/>
    </source>
</evidence>
<feature type="binding site" evidence="10">
    <location>
        <begin position="88"/>
        <end position="90"/>
    </location>
    <ligand>
        <name>substrate</name>
    </ligand>
</feature>
<keyword evidence="12" id="KW-1185">Reference proteome</keyword>